<feature type="chain" id="PRO_5009319423" evidence="1">
    <location>
        <begin position="28"/>
        <end position="309"/>
    </location>
</feature>
<keyword evidence="1" id="KW-0732">Signal</keyword>
<evidence type="ECO:0000313" key="3">
    <source>
        <dbReference type="WBParaSite" id="maker-uti_cns_0001888-snap-gene-0.16-mRNA-1"/>
    </source>
</evidence>
<accession>A0A1I8GHI7</accession>
<name>A0A1I8GHI7_9PLAT</name>
<organism evidence="2 3">
    <name type="scientific">Macrostomum lignano</name>
    <dbReference type="NCBI Taxonomy" id="282301"/>
    <lineage>
        <taxon>Eukaryota</taxon>
        <taxon>Metazoa</taxon>
        <taxon>Spiralia</taxon>
        <taxon>Lophotrochozoa</taxon>
        <taxon>Platyhelminthes</taxon>
        <taxon>Rhabditophora</taxon>
        <taxon>Macrostomorpha</taxon>
        <taxon>Macrostomida</taxon>
        <taxon>Macrostomidae</taxon>
        <taxon>Macrostomum</taxon>
    </lineage>
</organism>
<sequence>MLRELLGATIKLLAMLLLGYYIERAHAGDYFCFPHGTRLIDISSSTSIGFSDHRVVPKTDQAIQELNKNLSCHWIFHFNLNRDELILVLSGFNVGKAEFYRQRLGRSAELTGVQPPRMRYRLDAPAESKCSLNESRGWKTVDETTLEIVQISSRSLIDQLAVINRESRVAQLASFNSSITMRQFLAQSQRDRIGSGFDVHSKVPMNLSQPARIGLFYDGGNKSIYYLGRSSSDLCEMNLLTDAHKLQSSILWIAENCCSGRINRIQKLQRVASCANQFSRRWRQDQLFQLQLYLAELYSSSRSESYGCP</sequence>
<dbReference type="WBParaSite" id="maker-uti_cns_0001888-snap-gene-0.16-mRNA-1">
    <property type="protein sequence ID" value="maker-uti_cns_0001888-snap-gene-0.16-mRNA-1"/>
    <property type="gene ID" value="maker-uti_cns_0001888-snap-gene-0.16"/>
</dbReference>
<feature type="signal peptide" evidence="1">
    <location>
        <begin position="1"/>
        <end position="27"/>
    </location>
</feature>
<protein>
    <submittedName>
        <fullName evidence="3">Secreted protein</fullName>
    </submittedName>
</protein>
<dbReference type="Proteomes" id="UP000095280">
    <property type="component" value="Unplaced"/>
</dbReference>
<evidence type="ECO:0000313" key="2">
    <source>
        <dbReference type="Proteomes" id="UP000095280"/>
    </source>
</evidence>
<dbReference type="AlphaFoldDB" id="A0A1I8GHI7"/>
<evidence type="ECO:0000256" key="1">
    <source>
        <dbReference type="SAM" id="SignalP"/>
    </source>
</evidence>
<keyword evidence="2" id="KW-1185">Reference proteome</keyword>
<proteinExistence type="predicted"/>
<reference evidence="3" key="1">
    <citation type="submission" date="2016-11" db="UniProtKB">
        <authorList>
            <consortium name="WormBaseParasite"/>
        </authorList>
    </citation>
    <scope>IDENTIFICATION</scope>
</reference>